<reference evidence="1 2" key="1">
    <citation type="journal article" date="2010" name="J. Bacteriol.">
        <title>Complete genome sequence of Bifidobacterium longum JDM301.</title>
        <authorList>
            <person name="Wei Y.X."/>
            <person name="Zhang Z.Y."/>
            <person name="Liu C."/>
            <person name="Zhu Y.Z."/>
            <person name="Zhu Y.Q."/>
            <person name="Zheng H."/>
            <person name="Zhao G.P."/>
            <person name="Wang S."/>
            <person name="Guo X.K."/>
        </authorList>
    </citation>
    <scope>NUCLEOTIDE SEQUENCE [LARGE SCALE GENOMIC DNA]</scope>
    <source>
        <strain evidence="1 2">JDM301</strain>
    </source>
</reference>
<protein>
    <submittedName>
        <fullName evidence="1">Uncharacterized protein</fullName>
    </submittedName>
</protein>
<dbReference type="EMBL" id="CP002010">
    <property type="protein sequence ID" value="ADH00543.1"/>
    <property type="molecule type" value="Genomic_DNA"/>
</dbReference>
<gene>
    <name evidence="1" type="ordered locus">BLJ_1086</name>
</gene>
<sequence>MANRVELRRDLCRTHRAGNARPRCPGTAVAACGLRAGRGRHDDAALFHHRLAWLNGVADRYVVFDGGHIVQDYEADEFLSLSPGCVAAMGLRAFDLEPYRHWIAALASSPAAESGSTDNASLAIEWFAEDDTSLDTYEYAIDHVIEHGLEGSPTFVLRTADPAAEDSPFRWLLAINPLPSRKAFAEGGLLSHLHFQYANDLHTLVATDEATGAETLRNPRWYAHHVRQRGNHRGPLRHHPCVAPLAVDLATYGGMTAPR</sequence>
<organism evidence="1 2">
    <name type="scientific">Bifidobacterium longum subsp. longum (strain JDM301)</name>
    <dbReference type="NCBI Taxonomy" id="759350"/>
    <lineage>
        <taxon>Bacteria</taxon>
        <taxon>Bacillati</taxon>
        <taxon>Actinomycetota</taxon>
        <taxon>Actinomycetes</taxon>
        <taxon>Bifidobacteriales</taxon>
        <taxon>Bifidobacteriaceae</taxon>
        <taxon>Bifidobacterium</taxon>
    </lineage>
</organism>
<dbReference type="HOGENOM" id="CLU_1072255_0_0_11"/>
<proteinExistence type="predicted"/>
<evidence type="ECO:0000313" key="2">
    <source>
        <dbReference type="Proteomes" id="UP000006740"/>
    </source>
</evidence>
<evidence type="ECO:0000313" key="1">
    <source>
        <dbReference type="EMBL" id="ADH00543.1"/>
    </source>
</evidence>
<dbReference type="AlphaFoldDB" id="D6ZUI7"/>
<dbReference type="KEGG" id="bll:BLJ_1086"/>
<dbReference type="Proteomes" id="UP000006740">
    <property type="component" value="Chromosome"/>
</dbReference>
<name>D6ZUI7_BIFLJ</name>
<accession>D6ZUI7</accession>